<dbReference type="PANTHER" id="PTHR43381:SF5">
    <property type="entry name" value="TR-TYPE G DOMAIN-CONTAINING PROTEIN"/>
    <property type="match status" value="1"/>
</dbReference>
<evidence type="ECO:0000259" key="9">
    <source>
        <dbReference type="PROSITE" id="PS51722"/>
    </source>
</evidence>
<dbReference type="InterPro" id="IPR027417">
    <property type="entry name" value="P-loop_NTPase"/>
</dbReference>
<geneLocation type="chloroplast" evidence="10"/>
<dbReference type="GO" id="GO:0005829">
    <property type="term" value="C:cytosol"/>
    <property type="evidence" value="ECO:0007669"/>
    <property type="project" value="TreeGrafter"/>
</dbReference>
<dbReference type="FunFam" id="2.40.30.10:FF:000008">
    <property type="entry name" value="Translation initiation factor IF-2"/>
    <property type="match status" value="1"/>
</dbReference>
<dbReference type="GeneID" id="33357162"/>
<dbReference type="GO" id="GO:0005525">
    <property type="term" value="F:GTP binding"/>
    <property type="evidence" value="ECO:0007669"/>
    <property type="project" value="UniProtKB-KW"/>
</dbReference>
<keyword evidence="10" id="KW-0934">Plastid</keyword>
<dbReference type="PRINTS" id="PR00315">
    <property type="entry name" value="ELONGATNFCT"/>
</dbReference>
<feature type="domain" description="Tr-type G" evidence="9">
    <location>
        <begin position="257"/>
        <end position="436"/>
    </location>
</feature>
<accession>A0A1Z1MDA3</accession>
<dbReference type="SUPFAM" id="SSF52540">
    <property type="entry name" value="P-loop containing nucleoside triphosphate hydrolases"/>
    <property type="match status" value="1"/>
</dbReference>
<proteinExistence type="inferred from homology"/>
<dbReference type="InterPro" id="IPR000178">
    <property type="entry name" value="TF_IF2_bacterial-like"/>
</dbReference>
<dbReference type="EMBL" id="MF101430">
    <property type="protein sequence ID" value="ARW63946.1"/>
    <property type="molecule type" value="Genomic_DNA"/>
</dbReference>
<dbReference type="CDD" id="cd01887">
    <property type="entry name" value="IF2_eIF5B"/>
    <property type="match status" value="1"/>
</dbReference>
<reference evidence="10" key="1">
    <citation type="journal article" date="2017" name="J. Phycol.">
        <title>Analysis of chloroplast genomes and a supermatrix inform reclassification of the Rhodomelaceae (Rhodophyta).</title>
        <authorList>
            <person name="Diaz-Tapia P."/>
            <person name="Maggs C.A."/>
            <person name="West J.A."/>
            <person name="Verbruggen H."/>
        </authorList>
    </citation>
    <scope>NUCLEOTIDE SEQUENCE</scope>
    <source>
        <strain evidence="10">PD644</strain>
    </source>
</reference>
<dbReference type="InterPro" id="IPR036925">
    <property type="entry name" value="TIF_IF2_dom3_sf"/>
</dbReference>
<dbReference type="InterPro" id="IPR023115">
    <property type="entry name" value="TIF_IF2_dom3"/>
</dbReference>
<dbReference type="FunFam" id="2.40.30.10:FF:000054">
    <property type="entry name" value="Translation initiation factor IF-2"/>
    <property type="match status" value="1"/>
</dbReference>
<dbReference type="SUPFAM" id="SSF50447">
    <property type="entry name" value="Translation proteins"/>
    <property type="match status" value="2"/>
</dbReference>
<dbReference type="NCBIfam" id="TIGR00231">
    <property type="entry name" value="small_GTP"/>
    <property type="match status" value="1"/>
</dbReference>
<dbReference type="Pfam" id="PF04760">
    <property type="entry name" value="IF2_N"/>
    <property type="match status" value="1"/>
</dbReference>
<comment type="function">
    <text evidence="6">One of the essential components for the initiation of protein synthesis. Protects formylmethionyl-tRNA from spontaneous hydrolysis and promotes its binding to the 30S ribosomal subunits. Also involved in the hydrolysis of GTP during the formation of the 70S ribosomal complex.</text>
</comment>
<keyword evidence="2 10" id="KW-0396">Initiation factor</keyword>
<dbReference type="FunFam" id="3.40.50.10050:FF:000001">
    <property type="entry name" value="Translation initiation factor IF-2"/>
    <property type="match status" value="1"/>
</dbReference>
<dbReference type="InterPro" id="IPR015760">
    <property type="entry name" value="TIF_IF2"/>
</dbReference>
<dbReference type="Pfam" id="PF00009">
    <property type="entry name" value="GTP_EFTU"/>
    <property type="match status" value="1"/>
</dbReference>
<dbReference type="AlphaFoldDB" id="A0A1Z1MDA3"/>
<dbReference type="InterPro" id="IPR009000">
    <property type="entry name" value="Transl_B-barrel_sf"/>
</dbReference>
<dbReference type="PROSITE" id="PS51722">
    <property type="entry name" value="G_TR_2"/>
    <property type="match status" value="1"/>
</dbReference>
<dbReference type="CDD" id="cd03692">
    <property type="entry name" value="mtIF2_IVc"/>
    <property type="match status" value="1"/>
</dbReference>
<evidence type="ECO:0000256" key="5">
    <source>
        <dbReference type="ARBA" id="ARBA00023134"/>
    </source>
</evidence>
<sequence>MINIFSENFLFMQLFCKSICIYTSLSSVEYFEDVLKLNSPMLVYDLNPNFINSSGLLEVSNPIVNKTSSPTKFDKKYREDNYVQDTLEIKRNKSKSIKKKRNNSSGIDKEDIFVDTKSDFFSQEDLNFSLTKSRKPTNKNKKRDKSKSNIIPNNNLDKIQNNPNLASNVNKSSKSIVLNSSLTVQELSVMLNIPEAEIITFLFLKKSICATVNQMLDVSIAKEVALNYDFDLLDSDIDNQNNKIQPKKVIYSSLEVQRAPIITILGHVDHGKTSLLDAILETNLAQKEYGGITQSIAGYQVKWNCNSKTYDLIFVDTPGHESFKSMRLRGAKITDIALLVIAADDGLKPQTIEAIRYIQDMNLNCIIVLTKIDKEDTNRKINRIKEELSTYNLVLQEFGGHTALVSVSAKTSKNIDLLLSSICSLCDKGNFVANPDQMATGTILESYLDKKQGPVANIIVQNGTLKLGDIIISDYIYGKVKNITSLSNKKQKSSGPSSIVQILGFSIIPQAGSLFQVVSSEKEAKQISINYSNNQYTNLNLKSLNTRITSNNLSTLKQLKLIIKAETQGGLEAIIDLLSNISQNKVQLNIVSISVGSISNTDIELAITTASLIICFNVYPSLQVNNSLKKHKIICQTFNIIYDLLDYIKDSMLNLIEPEYEKNFIGRAVVQTVFKMNKGFVAGCIVNEGKLKRNSHICVYSNNQIVYEGMLISLKRVKNDVDEVSAVSECGLMANYDLWQQSDIIDAYELLAKDKALD</sequence>
<dbReference type="Gene3D" id="3.40.50.10050">
    <property type="entry name" value="Translation initiation factor IF- 2, domain 3"/>
    <property type="match status" value="1"/>
</dbReference>
<feature type="region of interest" description="Disordered" evidence="8">
    <location>
        <begin position="132"/>
        <end position="164"/>
    </location>
</feature>
<dbReference type="Pfam" id="PF22042">
    <property type="entry name" value="EF-G_D2"/>
    <property type="match status" value="1"/>
</dbReference>
<dbReference type="GO" id="GO:0003743">
    <property type="term" value="F:translation initiation factor activity"/>
    <property type="evidence" value="ECO:0007669"/>
    <property type="project" value="UniProtKB-KW"/>
</dbReference>
<dbReference type="InterPro" id="IPR006847">
    <property type="entry name" value="IF2_N"/>
</dbReference>
<dbReference type="SUPFAM" id="SSF52156">
    <property type="entry name" value="Initiation factor IF2/eIF5b, domain 3"/>
    <property type="match status" value="1"/>
</dbReference>
<gene>
    <name evidence="10" type="primary">infB</name>
</gene>
<evidence type="ECO:0000256" key="8">
    <source>
        <dbReference type="SAM" id="MobiDB-lite"/>
    </source>
</evidence>
<dbReference type="Pfam" id="PF11987">
    <property type="entry name" value="IF-2"/>
    <property type="match status" value="1"/>
</dbReference>
<evidence type="ECO:0000313" key="10">
    <source>
        <dbReference type="EMBL" id="ARW63946.1"/>
    </source>
</evidence>
<keyword evidence="5" id="KW-0342">GTP-binding</keyword>
<evidence type="ECO:0000256" key="2">
    <source>
        <dbReference type="ARBA" id="ARBA00022540"/>
    </source>
</evidence>
<dbReference type="GO" id="GO:0003924">
    <property type="term" value="F:GTPase activity"/>
    <property type="evidence" value="ECO:0007669"/>
    <property type="project" value="InterPro"/>
</dbReference>
<name>A0A1Z1MDA3_9FLOR</name>
<dbReference type="CDD" id="cd03702">
    <property type="entry name" value="IF2_mtIF2_II"/>
    <property type="match status" value="1"/>
</dbReference>
<keyword evidence="10" id="KW-0150">Chloroplast</keyword>
<dbReference type="RefSeq" id="YP_009395178.1">
    <property type="nucleotide sequence ID" value="NC_035276.1"/>
</dbReference>
<dbReference type="FunFam" id="3.40.50.300:FF:000019">
    <property type="entry name" value="Translation initiation factor IF-2"/>
    <property type="match status" value="1"/>
</dbReference>
<evidence type="ECO:0000256" key="7">
    <source>
        <dbReference type="ARBA" id="ARBA00044105"/>
    </source>
</evidence>
<organism evidence="10">
    <name type="scientific">Alsidium seaforthii</name>
    <dbReference type="NCBI Taxonomy" id="2007182"/>
    <lineage>
        <taxon>Eukaryota</taxon>
        <taxon>Rhodophyta</taxon>
        <taxon>Florideophyceae</taxon>
        <taxon>Rhodymeniophycidae</taxon>
        <taxon>Ceramiales</taxon>
        <taxon>Rhodomelaceae</taxon>
        <taxon>Polysiphonioideae</taxon>
        <taxon>Alsidium</taxon>
    </lineage>
</organism>
<dbReference type="InterPro" id="IPR044145">
    <property type="entry name" value="IF2_II"/>
</dbReference>
<dbReference type="InterPro" id="IPR053905">
    <property type="entry name" value="EF-G-like_DII"/>
</dbReference>
<protein>
    <recommendedName>
        <fullName evidence="7">Translation initiation factor IF-2, chloroplastic</fullName>
    </recommendedName>
</protein>
<keyword evidence="4" id="KW-0648">Protein biosynthesis</keyword>
<keyword evidence="3" id="KW-0547">Nucleotide-binding</keyword>
<feature type="compositionally biased region" description="Polar residues" evidence="8">
    <location>
        <begin position="150"/>
        <end position="164"/>
    </location>
</feature>
<comment type="similarity">
    <text evidence="1">Belongs to the TRAFAC class translation factor GTPase superfamily. Classic translation factor GTPase family. IF-2 subfamily.</text>
</comment>
<evidence type="ECO:0000256" key="3">
    <source>
        <dbReference type="ARBA" id="ARBA00022741"/>
    </source>
</evidence>
<feature type="compositionally biased region" description="Basic residues" evidence="8">
    <location>
        <begin position="132"/>
        <end position="145"/>
    </location>
</feature>
<evidence type="ECO:0000256" key="1">
    <source>
        <dbReference type="ARBA" id="ARBA00007733"/>
    </source>
</evidence>
<dbReference type="InterPro" id="IPR000795">
    <property type="entry name" value="T_Tr_GTP-bd_dom"/>
</dbReference>
<dbReference type="NCBIfam" id="TIGR00487">
    <property type="entry name" value="IF-2"/>
    <property type="match status" value="1"/>
</dbReference>
<evidence type="ECO:0000256" key="4">
    <source>
        <dbReference type="ARBA" id="ARBA00022917"/>
    </source>
</evidence>
<dbReference type="InterPro" id="IPR005225">
    <property type="entry name" value="Small_GTP-bd"/>
</dbReference>
<dbReference type="PANTHER" id="PTHR43381">
    <property type="entry name" value="TRANSLATION INITIATION FACTOR IF-2-RELATED"/>
    <property type="match status" value="1"/>
</dbReference>
<dbReference type="Gene3D" id="3.40.50.300">
    <property type="entry name" value="P-loop containing nucleotide triphosphate hydrolases"/>
    <property type="match status" value="1"/>
</dbReference>
<evidence type="ECO:0000256" key="6">
    <source>
        <dbReference type="ARBA" id="ARBA00025162"/>
    </source>
</evidence>
<dbReference type="Gene3D" id="2.40.30.10">
    <property type="entry name" value="Translation factors"/>
    <property type="match status" value="2"/>
</dbReference>